<protein>
    <recommendedName>
        <fullName evidence="1">Integrase catalytic domain-containing protein</fullName>
    </recommendedName>
</protein>
<accession>A0A2P4WX42</accession>
<reference evidence="2 3" key="1">
    <citation type="journal article" date="2017" name="Genome Biol. Evol.">
        <title>Phytophthora megakarya and P. palmivora, closely related causal agents of cacao black pod rot, underwent increases in genome sizes and gene numbers by different mechanisms.</title>
        <authorList>
            <person name="Ali S.S."/>
            <person name="Shao J."/>
            <person name="Lary D.J."/>
            <person name="Kronmiller B."/>
            <person name="Shen D."/>
            <person name="Strem M.D."/>
            <person name="Amoako-Attah I."/>
            <person name="Akrofi A.Y."/>
            <person name="Begoude B.A."/>
            <person name="Ten Hoopen G.M."/>
            <person name="Coulibaly K."/>
            <person name="Kebe B.I."/>
            <person name="Melnick R.L."/>
            <person name="Guiltinan M.J."/>
            <person name="Tyler B.M."/>
            <person name="Meinhardt L.W."/>
            <person name="Bailey B.A."/>
        </authorList>
    </citation>
    <scope>NUCLEOTIDE SEQUENCE [LARGE SCALE GENOMIC DNA]</scope>
    <source>
        <strain evidence="3">sbr112.9</strain>
    </source>
</reference>
<dbReference type="EMBL" id="NCKW01020471">
    <property type="protein sequence ID" value="POM57867.1"/>
    <property type="molecule type" value="Genomic_DNA"/>
</dbReference>
<dbReference type="InterPro" id="IPR050951">
    <property type="entry name" value="Retrovirus_Pol_polyprotein"/>
</dbReference>
<comment type="caution">
    <text evidence="2">The sequence shown here is derived from an EMBL/GenBank/DDBJ whole genome shotgun (WGS) entry which is preliminary data.</text>
</comment>
<feature type="domain" description="Integrase catalytic" evidence="1">
    <location>
        <begin position="8"/>
        <end position="128"/>
    </location>
</feature>
<dbReference type="PROSITE" id="PS50994">
    <property type="entry name" value="INTEGRASE"/>
    <property type="match status" value="1"/>
</dbReference>
<dbReference type="Gene3D" id="3.30.420.10">
    <property type="entry name" value="Ribonuclease H-like superfamily/Ribonuclease H"/>
    <property type="match status" value="1"/>
</dbReference>
<evidence type="ECO:0000313" key="2">
    <source>
        <dbReference type="EMBL" id="POM57867.1"/>
    </source>
</evidence>
<dbReference type="PANTHER" id="PTHR37984">
    <property type="entry name" value="PROTEIN CBG26694"/>
    <property type="match status" value="1"/>
</dbReference>
<evidence type="ECO:0000313" key="3">
    <source>
        <dbReference type="Proteomes" id="UP000237271"/>
    </source>
</evidence>
<proteinExistence type="predicted"/>
<dbReference type="InterPro" id="IPR001584">
    <property type="entry name" value="Integrase_cat-core"/>
</dbReference>
<dbReference type="InterPro" id="IPR036397">
    <property type="entry name" value="RNaseH_sf"/>
</dbReference>
<dbReference type="SUPFAM" id="SSF53098">
    <property type="entry name" value="Ribonuclease H-like"/>
    <property type="match status" value="1"/>
</dbReference>
<dbReference type="OrthoDB" id="101786at2759"/>
<dbReference type="InterPro" id="IPR012337">
    <property type="entry name" value="RNaseH-like_sf"/>
</dbReference>
<sequence length="186" mass="20971">MRVYVPTYTTTPRNEMILCVYLQLGDVFGGSRYVLVVKDGLSHFCELFACNRATADVIADALLSWYKRYSCPEMLMSDLGTHFLNEAIKILCGRLKIEQLFLLFYTPWRSGTVKRLNKDVFQALRVMLANLNQTPVCSLASKCPMEVFLALPPPSTLDIITRPAHNDSITTIDLANVADSMDEVRP</sequence>
<organism evidence="2 3">
    <name type="scientific">Phytophthora palmivora</name>
    <dbReference type="NCBI Taxonomy" id="4796"/>
    <lineage>
        <taxon>Eukaryota</taxon>
        <taxon>Sar</taxon>
        <taxon>Stramenopiles</taxon>
        <taxon>Oomycota</taxon>
        <taxon>Peronosporomycetes</taxon>
        <taxon>Peronosporales</taxon>
        <taxon>Peronosporaceae</taxon>
        <taxon>Phytophthora</taxon>
    </lineage>
</organism>
<dbReference type="Proteomes" id="UP000237271">
    <property type="component" value="Unassembled WGS sequence"/>
</dbReference>
<name>A0A2P4WX42_9STRA</name>
<evidence type="ECO:0000259" key="1">
    <source>
        <dbReference type="PROSITE" id="PS50994"/>
    </source>
</evidence>
<dbReference type="GO" id="GO:0003676">
    <property type="term" value="F:nucleic acid binding"/>
    <property type="evidence" value="ECO:0007669"/>
    <property type="project" value="InterPro"/>
</dbReference>
<dbReference type="AlphaFoldDB" id="A0A2P4WX42"/>
<dbReference type="GO" id="GO:0015074">
    <property type="term" value="P:DNA integration"/>
    <property type="evidence" value="ECO:0007669"/>
    <property type="project" value="InterPro"/>
</dbReference>
<keyword evidence="3" id="KW-1185">Reference proteome</keyword>
<dbReference type="PANTHER" id="PTHR37984:SF5">
    <property type="entry name" value="PROTEIN NYNRIN-LIKE"/>
    <property type="match status" value="1"/>
</dbReference>
<gene>
    <name evidence="2" type="ORF">PHPALM_37569</name>
</gene>